<keyword evidence="1" id="KW-0472">Membrane</keyword>
<evidence type="ECO:0000256" key="1">
    <source>
        <dbReference type="SAM" id="Phobius"/>
    </source>
</evidence>
<evidence type="ECO:0000259" key="2">
    <source>
        <dbReference type="PROSITE" id="PS51841"/>
    </source>
</evidence>
<reference evidence="3" key="1">
    <citation type="submission" date="2021-10" db="EMBL/GenBank/DDBJ databases">
        <title>Tropical sea cucumber genome reveals ecological adaptation and Cuvierian tubules defense mechanism.</title>
        <authorList>
            <person name="Chen T."/>
        </authorList>
    </citation>
    <scope>NUCLEOTIDE SEQUENCE</scope>
    <source>
        <strain evidence="3">Nanhai2018</strain>
        <tissue evidence="3">Muscle</tissue>
    </source>
</reference>
<name>A0A9Q1CH76_HOLLE</name>
<sequence>MDYSQRHLLHAVTVMVLIPFCTSWLSVNEVYLRVEGSTGSLGQFVELKCYGRCDMRREAYKLLFVDSESVYKVIDLSQDRTMSSFELLLVGPANVNPDIDWGNFTIHLDSPSCVAVYNDEENLVMTGHMPPYRGANSLLMFSMHNPVSMVPINLLYVFYPKTNYYRYVVPVVDKSLSRCGWRSVISLPPTPKSLNRCPSQSEDAVEVIINELNAASPRGDRFEFVELLNIAHVPVNLGNYTLVLYDGRNNTAYKVIPLMNATLAVGGLYVIGSSRLTPHPQQIFEEGSLRTLQNGADAVALYRGNQSHYQVNMTVTNVGLVDALVYDSRGRHSEMLTAVLTPGEMTLHENWRELPVDESLSRCNGTDPRAPSQFILARRSHGRPNHCTPRTSGSVLPTSMPGLGVSPLMINEFSLEASNQYIELYDGGIGNFALDGLLIAFYISRTMRAYTDTVVLNGYKTDINGYFLIKAGDTSSDTEISFSYLSTIDLCAIALYKENANNIVRGSLVSSENLVDVVLYGTPVATNRRRDLVDALLPGATPLGMDEIMLASKSYSRCRGWSSMQMSSFKITNQSPAIQNTCPLPQVVINEVDLLTATVESRFVELYSDSPSDFSLDGVVLLIFQRQMLIPLEYFSLDGFSINDQGVFTIGHENGTHVDYAVDIDWTSEIGAVALYLGSARRFEYSKEAVNEAIVDALVLSNSRADPDLDLMNTLTPHQSQVNDLDNSTSISRCRCCTKRRSDSFGNGPPSPGSVNEMCHIGDDTMTESLPYHQQLLRINEVYTTPGGNGLFIELYDAGYSRVRMEELSLSLFSASPSTGSGVYAVYGLQKEGSLGETDENGFYTVGTASSGVALNVEVHESERFVRGTTNAIVLWKNDVTESGFTEIAADIMRDKIIDVIVFGADDSFDYRFLQTFTSFQPNITVNSTFMTGAFSISRCHSRESGDQLAFDFSTPTPGAANNCPMPPLVINEFNVMVYGHDMGEFIEISSLGIPNFPLNNIIVVLYSRDGTSYQRYAVNDRRTDHNGFFVLGYRQVKYPAPDMPVFPANGNFIRNGPDAVALHRGKTTEYPVGREVTNENLIDAVVYGVWGDRVAQNLIDVLTPGKEQVFEVTSVSEMDESISRCIEGGKVIYRSVHISPKFPNFCPYNDVKFVISEVNLEAQNQFIEIWDFGMGLMSLDNVSIVLFDSLGLNYMEIPLNDYRTEAVGYFVLGTSSVTPRSQFITTFSPGFIRTSGGAVALYKGEMSSERRRIQSEGLMDAVVYSDGVETLANSLIQTFSPNTQPIPSLLLQEEGSSVSRCFSNNQTTSDAFAIRPPTPLGLNDCPIFETDIKINEINIDKIYNNPNSADFIELYDGGRGNTSLDYLTLVLFDGGYHDRSYMTVGLHGYRTNSDGFFVIGASTSMEDPDFTLPETGFLHQGPDGIAIYRAPTMAFTYGTMAVGESIVDGIVYSLFDEASLSLESTLTPGYATFHLSIDDDSDGKSISRCYGNHRRNPTKFGVATPSPGKPNSCSSASAGFTSVVINEINIDPDNVRKEFIELYDMGVGRTPLDGFSLVFFDGANQDRSYYEVDLNGQRTDANGFFTIGRGYPSFTPNKVVNHNFIQNGPDAVVLYKKPVSSFPRASVATADGMVDVLIYGKNDDTKTTLIDKLTPGQIQINEQQLHIDGDESLSRCLSNDTLNLAAFVTSYPTPGAANNCTLFPIYINEINFDSSKREKSDFIELYDGGRGFTSLDSLVLVLFSEFSRSVFSTLPLQNNYTDINGFFTIGGADVQTDLQIDSDALWGLLAKYPGAVGLYRGDHRDFQLGMAPSTTNLIDAVILGSEGNPATVVGAGLLPGQPQILEEKFYMEGDESICRCKCCNALRMADFALGPSSLQEPNSCDQMGRLALDQPISDSQFIVINEVKMSGNDEGQLPMEVELYGSPGMNLDRYVLVYYSILQGDTKGYFIISLSGTQTDNKGYYTLTKERAADLESLEKYPMKTSVTVGAVGLYDRIQGSYSYGMVVTDRGLIDAVTFTDGSRDVSALQMILNPLTKPVMSSVKSENYLQKYKQLSLSRCRCCDIRNNSVFTLTSLTSGQSNLCPNEELGTTIQLRLTNADYSQWRSNDAWRTYLKEKLADGVESICQCGFSVAYLADERILEGSVVYEALLMGIDEEQSKLILKALKDFVKRNATITIMDQIFMVDDCTENCLSGERGRRVGGKGGVAAAVIGVLFVMILVVVLAVLGWLYRNHIHMLYLKTIEARGSSDGEQFNNNRNVSSETNIDDGIVNPVYEGNSQSGVVTLAPQFEDPAANPSGEQPYLVSC</sequence>
<protein>
    <recommendedName>
        <fullName evidence="2">LTD domain-containing protein</fullName>
    </recommendedName>
</protein>
<evidence type="ECO:0000313" key="3">
    <source>
        <dbReference type="EMBL" id="KAJ8044574.1"/>
    </source>
</evidence>
<keyword evidence="1" id="KW-0812">Transmembrane</keyword>
<dbReference type="PROSITE" id="PS51841">
    <property type="entry name" value="LTD"/>
    <property type="match status" value="1"/>
</dbReference>
<organism evidence="3 4">
    <name type="scientific">Holothuria leucospilota</name>
    <name type="common">Black long sea cucumber</name>
    <name type="synonym">Mertensiothuria leucospilota</name>
    <dbReference type="NCBI Taxonomy" id="206669"/>
    <lineage>
        <taxon>Eukaryota</taxon>
        <taxon>Metazoa</taxon>
        <taxon>Echinodermata</taxon>
        <taxon>Eleutherozoa</taxon>
        <taxon>Echinozoa</taxon>
        <taxon>Holothuroidea</taxon>
        <taxon>Aspidochirotacea</taxon>
        <taxon>Aspidochirotida</taxon>
        <taxon>Holothuriidae</taxon>
        <taxon>Holothuria</taxon>
    </lineage>
</organism>
<evidence type="ECO:0000313" key="4">
    <source>
        <dbReference type="Proteomes" id="UP001152320"/>
    </source>
</evidence>
<dbReference type="OrthoDB" id="10069759at2759"/>
<dbReference type="Pfam" id="PF00932">
    <property type="entry name" value="LTD"/>
    <property type="match status" value="1"/>
</dbReference>
<gene>
    <name evidence="3" type="ORF">HOLleu_07357</name>
</gene>
<proteinExistence type="predicted"/>
<feature type="transmembrane region" description="Helical" evidence="1">
    <location>
        <begin position="2210"/>
        <end position="2234"/>
    </location>
</feature>
<keyword evidence="4" id="KW-1185">Reference proteome</keyword>
<dbReference type="Proteomes" id="UP001152320">
    <property type="component" value="Chromosome 3"/>
</dbReference>
<dbReference type="PANTHER" id="PTHR37397:SF1">
    <property type="entry name" value="LTD DOMAIN-CONTAINING PROTEIN"/>
    <property type="match status" value="1"/>
</dbReference>
<dbReference type="InterPro" id="IPR001322">
    <property type="entry name" value="Lamin_tail_dom"/>
</dbReference>
<accession>A0A9Q1CH76</accession>
<feature type="domain" description="LTD" evidence="2">
    <location>
        <begin position="198"/>
        <end position="328"/>
    </location>
</feature>
<keyword evidence="1" id="KW-1133">Transmembrane helix</keyword>
<dbReference type="EMBL" id="JAIZAY010000003">
    <property type="protein sequence ID" value="KAJ8044574.1"/>
    <property type="molecule type" value="Genomic_DNA"/>
</dbReference>
<dbReference type="PANTHER" id="PTHR37397">
    <property type="entry name" value="SI:CH211-183D21.1"/>
    <property type="match status" value="1"/>
</dbReference>
<comment type="caution">
    <text evidence="3">The sequence shown here is derived from an EMBL/GenBank/DDBJ whole genome shotgun (WGS) entry which is preliminary data.</text>
</comment>